<keyword evidence="3" id="KW-0436">Ligase</keyword>
<dbReference type="InterPro" id="IPR019499">
    <property type="entry name" value="Val-tRNA_synth_tRNA-bd"/>
</dbReference>
<accession>G0UP26</accession>
<keyword evidence="7" id="KW-0030">Aminoacyl-tRNA synthetase</keyword>
<dbReference type="GO" id="GO:0005524">
    <property type="term" value="F:ATP binding"/>
    <property type="evidence" value="ECO:0007669"/>
    <property type="project" value="UniProtKB-KW"/>
</dbReference>
<evidence type="ECO:0000259" key="12">
    <source>
        <dbReference type="Pfam" id="PF10458"/>
    </source>
</evidence>
<keyword evidence="6" id="KW-0648">Protein biosynthesis</keyword>
<name>G0UP26_TRYCI</name>
<dbReference type="PANTHER" id="PTHR11946">
    <property type="entry name" value="VALYL-TRNA SYNTHETASES"/>
    <property type="match status" value="1"/>
</dbReference>
<dbReference type="InterPro" id="IPR013155">
    <property type="entry name" value="M/V/L/I-tRNA-synth_anticd-bd"/>
</dbReference>
<dbReference type="GO" id="GO:0006438">
    <property type="term" value="P:valyl-tRNA aminoacylation"/>
    <property type="evidence" value="ECO:0007669"/>
    <property type="project" value="InterPro"/>
</dbReference>
<dbReference type="SUPFAM" id="SSF46589">
    <property type="entry name" value="tRNA-binding arm"/>
    <property type="match status" value="1"/>
</dbReference>
<evidence type="ECO:0000256" key="2">
    <source>
        <dbReference type="ARBA" id="ARBA00013169"/>
    </source>
</evidence>
<keyword evidence="4" id="KW-0547">Nucleotide-binding</keyword>
<dbReference type="InterPro" id="IPR009080">
    <property type="entry name" value="tRNAsynth_Ia_anticodon-bd"/>
</dbReference>
<evidence type="ECO:0000256" key="5">
    <source>
        <dbReference type="ARBA" id="ARBA00022840"/>
    </source>
</evidence>
<comment type="similarity">
    <text evidence="1">Belongs to the class-I aminoacyl-tRNA synthetase family.</text>
</comment>
<dbReference type="EC" id="6.1.1.9" evidence="2"/>
<feature type="domain" description="Methionyl/Valyl/Leucyl/Isoleucyl-tRNA synthetase anticodon-binding" evidence="11">
    <location>
        <begin position="25"/>
        <end position="169"/>
    </location>
</feature>
<dbReference type="InterPro" id="IPR033705">
    <property type="entry name" value="Anticodon_Ia_Val"/>
</dbReference>
<organism evidence="13">
    <name type="scientific">Trypanosoma congolense (strain IL3000)</name>
    <dbReference type="NCBI Taxonomy" id="1068625"/>
    <lineage>
        <taxon>Eukaryota</taxon>
        <taxon>Discoba</taxon>
        <taxon>Euglenozoa</taxon>
        <taxon>Kinetoplastea</taxon>
        <taxon>Metakinetoplastina</taxon>
        <taxon>Trypanosomatida</taxon>
        <taxon>Trypanosomatidae</taxon>
        <taxon>Trypanosoma</taxon>
        <taxon>Nannomonas</taxon>
    </lineage>
</organism>
<dbReference type="GO" id="GO:0005829">
    <property type="term" value="C:cytosol"/>
    <property type="evidence" value="ECO:0007669"/>
    <property type="project" value="TreeGrafter"/>
</dbReference>
<feature type="coiled-coil region" evidence="10">
    <location>
        <begin position="236"/>
        <end position="263"/>
    </location>
</feature>
<dbReference type="InterPro" id="IPR002303">
    <property type="entry name" value="Valyl-tRNA_ligase"/>
</dbReference>
<evidence type="ECO:0000256" key="9">
    <source>
        <dbReference type="ARBA" id="ARBA00047552"/>
    </source>
</evidence>
<dbReference type="CDD" id="cd07962">
    <property type="entry name" value="Anticodon_Ia_Val"/>
    <property type="match status" value="1"/>
</dbReference>
<dbReference type="VEuPathDB" id="TriTrypDB:TcIL3000_6_3910"/>
<gene>
    <name evidence="13" type="ORF">TCIL3000_6_3910</name>
</gene>
<dbReference type="InterPro" id="IPR037118">
    <property type="entry name" value="Val-tRNA_synth_C_sf"/>
</dbReference>
<proteinExistence type="inferred from homology"/>
<dbReference type="Pfam" id="PF08264">
    <property type="entry name" value="Anticodon_1"/>
    <property type="match status" value="1"/>
</dbReference>
<feature type="domain" description="Valyl-tRNA synthetase tRNA-binding arm" evidence="12">
    <location>
        <begin position="238"/>
        <end position="303"/>
    </location>
</feature>
<dbReference type="Gene3D" id="1.10.730.10">
    <property type="entry name" value="Isoleucyl-tRNA Synthetase, Domain 1"/>
    <property type="match status" value="1"/>
</dbReference>
<dbReference type="Gene3D" id="1.10.287.380">
    <property type="entry name" value="Valyl-tRNA synthetase, C-terminal domain"/>
    <property type="match status" value="1"/>
</dbReference>
<comment type="catalytic activity">
    <reaction evidence="9">
        <text>tRNA(Val) + L-valine + ATP = L-valyl-tRNA(Val) + AMP + diphosphate</text>
        <dbReference type="Rhea" id="RHEA:10704"/>
        <dbReference type="Rhea" id="RHEA-COMP:9672"/>
        <dbReference type="Rhea" id="RHEA-COMP:9708"/>
        <dbReference type="ChEBI" id="CHEBI:30616"/>
        <dbReference type="ChEBI" id="CHEBI:33019"/>
        <dbReference type="ChEBI" id="CHEBI:57762"/>
        <dbReference type="ChEBI" id="CHEBI:78442"/>
        <dbReference type="ChEBI" id="CHEBI:78537"/>
        <dbReference type="ChEBI" id="CHEBI:456215"/>
        <dbReference type="EC" id="6.1.1.9"/>
    </reaction>
</comment>
<dbReference type="SUPFAM" id="SSF47323">
    <property type="entry name" value="Anticodon-binding domain of a subclass of class I aminoacyl-tRNA synthetases"/>
    <property type="match status" value="1"/>
</dbReference>
<dbReference type="Pfam" id="PF10458">
    <property type="entry name" value="Val_tRNA-synt_C"/>
    <property type="match status" value="1"/>
</dbReference>
<evidence type="ECO:0000313" key="13">
    <source>
        <dbReference type="EMBL" id="CCC91137.1"/>
    </source>
</evidence>
<dbReference type="PANTHER" id="PTHR11946:SF109">
    <property type="entry name" value="VALINE--TRNA LIGASE"/>
    <property type="match status" value="1"/>
</dbReference>
<protein>
    <recommendedName>
        <fullName evidence="2">valine--tRNA ligase</fullName>
        <ecNumber evidence="2">6.1.1.9</ecNumber>
    </recommendedName>
    <alternativeName>
        <fullName evidence="8">Valyl-tRNA synthetase</fullName>
    </alternativeName>
</protein>
<reference evidence="13" key="1">
    <citation type="journal article" date="2012" name="Proc. Natl. Acad. Sci. U.S.A.">
        <title>Antigenic diversity is generated by distinct evolutionary mechanisms in African trypanosome species.</title>
        <authorList>
            <person name="Jackson A.P."/>
            <person name="Berry A."/>
            <person name="Aslett M."/>
            <person name="Allison H.C."/>
            <person name="Burton P."/>
            <person name="Vavrova-Anderson J."/>
            <person name="Brown R."/>
            <person name="Browne H."/>
            <person name="Corton N."/>
            <person name="Hauser H."/>
            <person name="Gamble J."/>
            <person name="Gilderthorp R."/>
            <person name="Marcello L."/>
            <person name="McQuillan J."/>
            <person name="Otto T.D."/>
            <person name="Quail M.A."/>
            <person name="Sanders M.J."/>
            <person name="van Tonder A."/>
            <person name="Ginger M.L."/>
            <person name="Field M.C."/>
            <person name="Barry J.D."/>
            <person name="Hertz-Fowler C."/>
            <person name="Berriman M."/>
        </authorList>
    </citation>
    <scope>NUCLEOTIDE SEQUENCE</scope>
    <source>
        <strain evidence="13">IL3000</strain>
    </source>
</reference>
<dbReference type="AlphaFoldDB" id="G0UP26"/>
<evidence type="ECO:0000256" key="10">
    <source>
        <dbReference type="SAM" id="Coils"/>
    </source>
</evidence>
<dbReference type="EMBL" id="HE575319">
    <property type="protein sequence ID" value="CCC91137.1"/>
    <property type="molecule type" value="Genomic_DNA"/>
</dbReference>
<evidence type="ECO:0000256" key="7">
    <source>
        <dbReference type="ARBA" id="ARBA00023146"/>
    </source>
</evidence>
<keyword evidence="5" id="KW-0067">ATP-binding</keyword>
<evidence type="ECO:0000259" key="11">
    <source>
        <dbReference type="Pfam" id="PF08264"/>
    </source>
</evidence>
<evidence type="ECO:0000256" key="4">
    <source>
        <dbReference type="ARBA" id="ARBA00022741"/>
    </source>
</evidence>
<evidence type="ECO:0000256" key="3">
    <source>
        <dbReference type="ARBA" id="ARBA00022598"/>
    </source>
</evidence>
<evidence type="ECO:0000256" key="8">
    <source>
        <dbReference type="ARBA" id="ARBA00029936"/>
    </source>
</evidence>
<dbReference type="InterPro" id="IPR010978">
    <property type="entry name" value="tRNA-bd_arm"/>
</dbReference>
<sequence>MRWARSTNPNLCSWTLQRTLPLECQWILSRLDVAVRECTRGFSEGSYDFALSTNAAYRFWLYELCDVYLELTKPAIQAGGEKKLIVQNVLLYAVEVALRLLHPMMPFLTEELWHRLPNYESFGVQSIMLAPYPEVCGYENSAVEEQMKMLMDTVHVVRSTKAFYSLTNKHRPDVWVTVRTADARDIVEAQKFMIESLGVVGKVTVISAEEEASLPKGCGFAVVSKDLSINMMLLGFIDVQKEVAKLEKQAAGVQKQLDGLRKKVSVPDYEAKVPADVREANKVKLESLIEQEKQLVEGIAKMKSLL</sequence>
<dbReference type="GO" id="GO:0004832">
    <property type="term" value="F:valine-tRNA ligase activity"/>
    <property type="evidence" value="ECO:0007669"/>
    <property type="project" value="UniProtKB-EC"/>
</dbReference>
<evidence type="ECO:0000256" key="6">
    <source>
        <dbReference type="ARBA" id="ARBA00022917"/>
    </source>
</evidence>
<evidence type="ECO:0000256" key="1">
    <source>
        <dbReference type="ARBA" id="ARBA00005594"/>
    </source>
</evidence>
<dbReference type="FunFam" id="1.10.287.380:FF:000001">
    <property type="entry name" value="Valine--tRNA ligase"/>
    <property type="match status" value="1"/>
</dbReference>
<keyword evidence="10" id="KW-0175">Coiled coil</keyword>